<dbReference type="AlphaFoldDB" id="A0A2G5UW60"/>
<dbReference type="EMBL" id="PDUG01000002">
    <property type="protein sequence ID" value="PIC43764.1"/>
    <property type="molecule type" value="Genomic_DNA"/>
</dbReference>
<gene>
    <name evidence="1" type="primary">Cnig_chr_II.g4379</name>
    <name evidence="1" type="ORF">B9Z55_004379</name>
</gene>
<keyword evidence="2" id="KW-1185">Reference proteome</keyword>
<proteinExistence type="predicted"/>
<protein>
    <submittedName>
        <fullName evidence="1">Uncharacterized protein</fullName>
    </submittedName>
</protein>
<accession>A0A2G5UW60</accession>
<name>A0A2G5UW60_9PELO</name>
<evidence type="ECO:0000313" key="2">
    <source>
        <dbReference type="Proteomes" id="UP000230233"/>
    </source>
</evidence>
<organism evidence="1 2">
    <name type="scientific">Caenorhabditis nigoni</name>
    <dbReference type="NCBI Taxonomy" id="1611254"/>
    <lineage>
        <taxon>Eukaryota</taxon>
        <taxon>Metazoa</taxon>
        <taxon>Ecdysozoa</taxon>
        <taxon>Nematoda</taxon>
        <taxon>Chromadorea</taxon>
        <taxon>Rhabditida</taxon>
        <taxon>Rhabditina</taxon>
        <taxon>Rhabditomorpha</taxon>
        <taxon>Rhabditoidea</taxon>
        <taxon>Rhabditidae</taxon>
        <taxon>Peloderinae</taxon>
        <taxon>Caenorhabditis</taxon>
    </lineage>
</organism>
<reference evidence="2" key="1">
    <citation type="submission" date="2017-10" db="EMBL/GenBank/DDBJ databases">
        <title>Rapid genome shrinkage in a self-fertile nematode reveals novel sperm competition proteins.</title>
        <authorList>
            <person name="Yin D."/>
            <person name="Schwarz E.M."/>
            <person name="Thomas C.G."/>
            <person name="Felde R.L."/>
            <person name="Korf I.F."/>
            <person name="Cutter A.D."/>
            <person name="Schartner C.M."/>
            <person name="Ralston E.J."/>
            <person name="Meyer B.J."/>
            <person name="Haag E.S."/>
        </authorList>
    </citation>
    <scope>NUCLEOTIDE SEQUENCE [LARGE SCALE GENOMIC DNA]</scope>
    <source>
        <strain evidence="2">JU1422</strain>
    </source>
</reference>
<evidence type="ECO:0000313" key="1">
    <source>
        <dbReference type="EMBL" id="PIC43764.1"/>
    </source>
</evidence>
<comment type="caution">
    <text evidence="1">The sequence shown here is derived from an EMBL/GenBank/DDBJ whole genome shotgun (WGS) entry which is preliminary data.</text>
</comment>
<dbReference type="Proteomes" id="UP000230233">
    <property type="component" value="Chromosome II"/>
</dbReference>
<sequence>MKIIFVDYYHEIPFKSMCKIISEPHCQAEFAAGYGARLEMRIGCKHCDAQLRTARFTLKFLHQFHPFSTESFANFDGSIDEKSIWSRNAAAATYSKRAWLHIQLYSEIRSTLPTQSTLVHLHMVL</sequence>